<dbReference type="GO" id="GO:0000155">
    <property type="term" value="F:phosphorelay sensor kinase activity"/>
    <property type="evidence" value="ECO:0007669"/>
    <property type="project" value="InterPro"/>
</dbReference>
<comment type="caution">
    <text evidence="10">The sequence shown here is derived from an EMBL/GenBank/DDBJ whole genome shotgun (WGS) entry which is preliminary data.</text>
</comment>
<evidence type="ECO:0000256" key="5">
    <source>
        <dbReference type="ARBA" id="ARBA00022679"/>
    </source>
</evidence>
<evidence type="ECO:0000313" key="11">
    <source>
        <dbReference type="Proteomes" id="UP000886874"/>
    </source>
</evidence>
<dbReference type="SMART" id="SM00387">
    <property type="entry name" value="HATPase_c"/>
    <property type="match status" value="1"/>
</dbReference>
<keyword evidence="7" id="KW-0902">Two-component regulatory system</keyword>
<evidence type="ECO:0000256" key="4">
    <source>
        <dbReference type="ARBA" id="ARBA00022553"/>
    </source>
</evidence>
<dbReference type="InterPro" id="IPR036097">
    <property type="entry name" value="HisK_dim/P_sf"/>
</dbReference>
<keyword evidence="8" id="KW-0472">Membrane</keyword>
<dbReference type="InterPro" id="IPR003594">
    <property type="entry name" value="HATPase_dom"/>
</dbReference>
<protein>
    <recommendedName>
        <fullName evidence="3">histidine kinase</fullName>
        <ecNumber evidence="3">2.7.13.3</ecNumber>
    </recommendedName>
</protein>
<dbReference type="InterPro" id="IPR004358">
    <property type="entry name" value="Sig_transdc_His_kin-like_C"/>
</dbReference>
<dbReference type="InterPro" id="IPR005467">
    <property type="entry name" value="His_kinase_dom"/>
</dbReference>
<evidence type="ECO:0000256" key="2">
    <source>
        <dbReference type="ARBA" id="ARBA00004370"/>
    </source>
</evidence>
<dbReference type="Proteomes" id="UP000886874">
    <property type="component" value="Unassembled WGS sequence"/>
</dbReference>
<accession>A0A9D0Z500</accession>
<dbReference type="InterPro" id="IPR003661">
    <property type="entry name" value="HisK_dim/P_dom"/>
</dbReference>
<dbReference type="InterPro" id="IPR036890">
    <property type="entry name" value="HATPase_C_sf"/>
</dbReference>
<dbReference type="Pfam" id="PF00512">
    <property type="entry name" value="HisKA"/>
    <property type="match status" value="1"/>
</dbReference>
<dbReference type="PANTHER" id="PTHR45453">
    <property type="entry name" value="PHOSPHATE REGULON SENSOR PROTEIN PHOR"/>
    <property type="match status" value="1"/>
</dbReference>
<keyword evidence="5" id="KW-0808">Transferase</keyword>
<comment type="catalytic activity">
    <reaction evidence="1">
        <text>ATP + protein L-histidine = ADP + protein N-phospho-L-histidine.</text>
        <dbReference type="EC" id="2.7.13.3"/>
    </reaction>
</comment>
<dbReference type="FunFam" id="1.10.287.130:FF:000001">
    <property type="entry name" value="Two-component sensor histidine kinase"/>
    <property type="match status" value="1"/>
</dbReference>
<gene>
    <name evidence="10" type="ORF">IAA67_02745</name>
</gene>
<evidence type="ECO:0000256" key="6">
    <source>
        <dbReference type="ARBA" id="ARBA00022777"/>
    </source>
</evidence>
<name>A0A9D0Z500_9FIRM</name>
<dbReference type="SUPFAM" id="SSF47384">
    <property type="entry name" value="Homodimeric domain of signal transducing histidine kinase"/>
    <property type="match status" value="1"/>
</dbReference>
<proteinExistence type="predicted"/>
<dbReference type="Pfam" id="PF02518">
    <property type="entry name" value="HATPase_c"/>
    <property type="match status" value="1"/>
</dbReference>
<dbReference type="EMBL" id="DVFN01000039">
    <property type="protein sequence ID" value="HIQ69237.1"/>
    <property type="molecule type" value="Genomic_DNA"/>
</dbReference>
<evidence type="ECO:0000259" key="9">
    <source>
        <dbReference type="PROSITE" id="PS50109"/>
    </source>
</evidence>
<dbReference type="SMART" id="SM00388">
    <property type="entry name" value="HisKA"/>
    <property type="match status" value="1"/>
</dbReference>
<comment type="subcellular location">
    <subcellularLocation>
        <location evidence="2">Membrane</location>
    </subcellularLocation>
</comment>
<dbReference type="GO" id="GO:0005886">
    <property type="term" value="C:plasma membrane"/>
    <property type="evidence" value="ECO:0007669"/>
    <property type="project" value="TreeGrafter"/>
</dbReference>
<dbReference type="EC" id="2.7.13.3" evidence="3"/>
<evidence type="ECO:0000313" key="10">
    <source>
        <dbReference type="EMBL" id="HIQ69237.1"/>
    </source>
</evidence>
<dbReference type="CDD" id="cd00075">
    <property type="entry name" value="HATPase"/>
    <property type="match status" value="1"/>
</dbReference>
<feature type="domain" description="Histidine kinase" evidence="9">
    <location>
        <begin position="324"/>
        <end position="536"/>
    </location>
</feature>
<evidence type="ECO:0000256" key="1">
    <source>
        <dbReference type="ARBA" id="ARBA00000085"/>
    </source>
</evidence>
<reference evidence="10" key="1">
    <citation type="submission" date="2020-10" db="EMBL/GenBank/DDBJ databases">
        <authorList>
            <person name="Gilroy R."/>
        </authorList>
    </citation>
    <scope>NUCLEOTIDE SEQUENCE</scope>
    <source>
        <strain evidence="10">ChiSjej2B20-13462</strain>
    </source>
</reference>
<keyword evidence="4" id="KW-0597">Phosphoprotein</keyword>
<keyword evidence="6" id="KW-0418">Kinase</keyword>
<evidence type="ECO:0000256" key="3">
    <source>
        <dbReference type="ARBA" id="ARBA00012438"/>
    </source>
</evidence>
<dbReference type="SUPFAM" id="SSF55874">
    <property type="entry name" value="ATPase domain of HSP90 chaperone/DNA topoisomerase II/histidine kinase"/>
    <property type="match status" value="1"/>
</dbReference>
<dbReference type="CDD" id="cd00082">
    <property type="entry name" value="HisKA"/>
    <property type="match status" value="1"/>
</dbReference>
<dbReference type="GO" id="GO:0016036">
    <property type="term" value="P:cellular response to phosphate starvation"/>
    <property type="evidence" value="ECO:0007669"/>
    <property type="project" value="TreeGrafter"/>
</dbReference>
<dbReference type="Gene3D" id="3.30.565.10">
    <property type="entry name" value="Histidine kinase-like ATPase, C-terminal domain"/>
    <property type="match status" value="1"/>
</dbReference>
<evidence type="ECO:0000256" key="8">
    <source>
        <dbReference type="ARBA" id="ARBA00023136"/>
    </source>
</evidence>
<dbReference type="AlphaFoldDB" id="A0A9D0Z500"/>
<dbReference type="GO" id="GO:0004721">
    <property type="term" value="F:phosphoprotein phosphatase activity"/>
    <property type="evidence" value="ECO:0007669"/>
    <property type="project" value="TreeGrafter"/>
</dbReference>
<dbReference type="PROSITE" id="PS50109">
    <property type="entry name" value="HIS_KIN"/>
    <property type="match status" value="1"/>
</dbReference>
<organism evidence="10 11">
    <name type="scientific">Candidatus Avoscillospira stercorigallinarum</name>
    <dbReference type="NCBI Taxonomy" id="2840708"/>
    <lineage>
        <taxon>Bacteria</taxon>
        <taxon>Bacillati</taxon>
        <taxon>Bacillota</taxon>
        <taxon>Clostridia</taxon>
        <taxon>Eubacteriales</taxon>
        <taxon>Oscillospiraceae</taxon>
        <taxon>Oscillospiraceae incertae sedis</taxon>
        <taxon>Candidatus Avoscillospira</taxon>
    </lineage>
</organism>
<dbReference type="Gene3D" id="1.10.287.130">
    <property type="match status" value="1"/>
</dbReference>
<dbReference type="PRINTS" id="PR00344">
    <property type="entry name" value="BCTRLSENSOR"/>
</dbReference>
<sequence length="536" mass="58445">MKRWNCIWSGALPLFLGFWALMLAVLAVVTIGSQKADTQNQAENARHAVAEQYREVWAGDAAEEKKPYILSWRLSGQLSAGDGIFLSAFYDPDGQLLTRTPMARGCACFPGTGVYSWFFQLDPVLSEDEQLALAGLLRENRDLQQFYGTSGGLYDARATGGLYCEVVGVADPALEIVYPQSITYVYEDRSVLILDSDSDFFSGKALTTLRFDAVQLTSALVGAEASPRALLRRWREAESNLEQLLAFSPPELSRAGSSSNGSQSSSIDGAVVLATAYAYSPLGLAAQSLWLTALLTLAAAAAMAAYTDHKQRQALQRQRDFTRAAAHELKTPLAVLRGHAEALREDIAPDKRAQYLDIVLEESDRMAALVGQLLELSRLDRGDPLRRETFDLGDLVRAVWSPLSLQLARKDLTLELDLPPCTIGGDRDKLREAVENLASNALRHCTPGGQIQVRLTRENGEIRLSVRNDGPAIAPEDLAHLFEPFYRGDRSRSRDQGGTGLGLAIAQAAAQAHGGRCTAENLPNGPSFTILLPDRP</sequence>
<reference evidence="10" key="2">
    <citation type="journal article" date="2021" name="PeerJ">
        <title>Extensive microbial diversity within the chicken gut microbiome revealed by metagenomics and culture.</title>
        <authorList>
            <person name="Gilroy R."/>
            <person name="Ravi A."/>
            <person name="Getino M."/>
            <person name="Pursley I."/>
            <person name="Horton D.L."/>
            <person name="Alikhan N.F."/>
            <person name="Baker D."/>
            <person name="Gharbi K."/>
            <person name="Hall N."/>
            <person name="Watson M."/>
            <person name="Adriaenssens E.M."/>
            <person name="Foster-Nyarko E."/>
            <person name="Jarju S."/>
            <person name="Secka A."/>
            <person name="Antonio M."/>
            <person name="Oren A."/>
            <person name="Chaudhuri R.R."/>
            <person name="La Ragione R."/>
            <person name="Hildebrand F."/>
            <person name="Pallen M.J."/>
        </authorList>
    </citation>
    <scope>NUCLEOTIDE SEQUENCE</scope>
    <source>
        <strain evidence="10">ChiSjej2B20-13462</strain>
    </source>
</reference>
<dbReference type="PANTHER" id="PTHR45453:SF1">
    <property type="entry name" value="PHOSPHATE REGULON SENSOR PROTEIN PHOR"/>
    <property type="match status" value="1"/>
</dbReference>
<dbReference type="InterPro" id="IPR050351">
    <property type="entry name" value="BphY/WalK/GraS-like"/>
</dbReference>
<evidence type="ECO:0000256" key="7">
    <source>
        <dbReference type="ARBA" id="ARBA00023012"/>
    </source>
</evidence>
<dbReference type="FunFam" id="3.30.565.10:FF:000006">
    <property type="entry name" value="Sensor histidine kinase WalK"/>
    <property type="match status" value="1"/>
</dbReference>